<dbReference type="InterPro" id="IPR050331">
    <property type="entry name" value="Zinc_finger"/>
</dbReference>
<evidence type="ECO:0000256" key="7">
    <source>
        <dbReference type="ARBA" id="ARBA00023125"/>
    </source>
</evidence>
<dbReference type="PANTHER" id="PTHR16515">
    <property type="entry name" value="PR DOMAIN ZINC FINGER PROTEIN"/>
    <property type="match status" value="1"/>
</dbReference>
<keyword evidence="2" id="KW-0479">Metal-binding</keyword>
<sequence length="492" mass="56603">MSSSDSDHSDEEEFEDIKKYFPASEWDEFSSYDKRSYHNAARNYEAMLKAGLSPRRPYFMLKDEEKKSLDQSGTLNPSKAKRNKEDIAPLEPVRTSRRIHQKYNVEEEESEKQNENENEDLLYCDECRQEWMGDCPHHGPLQIVEDTEVTGEALDRAFRSLPKGLTFVRGPGKTRSKQKVKEGRCGIRAKDSLAARVRFGPYVGDVGGTKTEEAAGNWMRHVEETIIKADANLRPFEYCGRLFFRTVCEVPAGTELVVCFGGAKGGADCEHCGKLFGGPLLLAQHQRAAARCSAEVRKQRRALAELRASRLPANVRERERQEKEQERQQREQERQRRLKEQEEEAAREAQMRRLLEEQFAVMQRQKLESLLELEAALNSADAVRNGYECKVCGKTFRRASLLRAHLETHADEHYLGCRECFLNPRHKQEHPNDFFGSGVFTCPSCHDKFPTTRELREHVFKAHFHLLKRPKEEVRDGADDEEAPEAKAIKTE</sequence>
<feature type="domain" description="C2H2-type" evidence="12">
    <location>
        <begin position="387"/>
        <end position="414"/>
    </location>
</feature>
<dbReference type="GO" id="GO:0005634">
    <property type="term" value="C:nucleus"/>
    <property type="evidence" value="ECO:0007669"/>
    <property type="project" value="UniProtKB-SubCell"/>
</dbReference>
<dbReference type="GO" id="GO:0003677">
    <property type="term" value="F:DNA binding"/>
    <property type="evidence" value="ECO:0007669"/>
    <property type="project" value="UniProtKB-KW"/>
</dbReference>
<keyword evidence="8" id="KW-0804">Transcription</keyword>
<evidence type="ECO:0000259" key="12">
    <source>
        <dbReference type="PROSITE" id="PS50157"/>
    </source>
</evidence>
<dbReference type="GO" id="GO:0008170">
    <property type="term" value="F:N-methyltransferase activity"/>
    <property type="evidence" value="ECO:0007669"/>
    <property type="project" value="UniProtKB-ARBA"/>
</dbReference>
<evidence type="ECO:0000313" key="14">
    <source>
        <dbReference type="EMBL" id="KAJ1524041.1"/>
    </source>
</evidence>
<dbReference type="PROSITE" id="PS00028">
    <property type="entry name" value="ZINC_FINGER_C2H2_1"/>
    <property type="match status" value="2"/>
</dbReference>
<dbReference type="AlphaFoldDB" id="A0AAV7XDC0"/>
<evidence type="ECO:0000256" key="9">
    <source>
        <dbReference type="ARBA" id="ARBA00023242"/>
    </source>
</evidence>
<dbReference type="Pfam" id="PF21549">
    <property type="entry name" value="PRDM2_PR"/>
    <property type="match status" value="1"/>
</dbReference>
<dbReference type="Gene3D" id="3.30.160.60">
    <property type="entry name" value="Classic Zinc Finger"/>
    <property type="match status" value="1"/>
</dbReference>
<evidence type="ECO:0000256" key="8">
    <source>
        <dbReference type="ARBA" id="ARBA00023163"/>
    </source>
</evidence>
<feature type="region of interest" description="Disordered" evidence="11">
    <location>
        <begin position="314"/>
        <end position="343"/>
    </location>
</feature>
<dbReference type="GO" id="GO:0008757">
    <property type="term" value="F:S-adenosylmethionine-dependent methyltransferase activity"/>
    <property type="evidence" value="ECO:0007669"/>
    <property type="project" value="UniProtKB-ARBA"/>
</dbReference>
<dbReference type="CDD" id="cd10534">
    <property type="entry name" value="PR-SET_PRDM-like"/>
    <property type="match status" value="1"/>
</dbReference>
<evidence type="ECO:0000256" key="1">
    <source>
        <dbReference type="ARBA" id="ARBA00004123"/>
    </source>
</evidence>
<evidence type="ECO:0000256" key="10">
    <source>
        <dbReference type="PROSITE-ProRule" id="PRU00042"/>
    </source>
</evidence>
<dbReference type="Pfam" id="PF00096">
    <property type="entry name" value="zf-C2H2"/>
    <property type="match status" value="1"/>
</dbReference>
<dbReference type="InterPro" id="IPR036236">
    <property type="entry name" value="Znf_C2H2_sf"/>
</dbReference>
<keyword evidence="9" id="KW-0539">Nucleus</keyword>
<reference evidence="14" key="1">
    <citation type="submission" date="2022-12" db="EMBL/GenBank/DDBJ databases">
        <title>Chromosome-level genome assembly of the bean flower thrips Megalurothrips usitatus.</title>
        <authorList>
            <person name="Ma L."/>
            <person name="Liu Q."/>
            <person name="Li H."/>
            <person name="Cai W."/>
        </authorList>
    </citation>
    <scope>NUCLEOTIDE SEQUENCE</scope>
    <source>
        <strain evidence="14">Cailab_2022a</strain>
    </source>
</reference>
<keyword evidence="5" id="KW-0862">Zinc</keyword>
<dbReference type="PANTHER" id="PTHR16515:SF49">
    <property type="entry name" value="GASTRULA ZINC FINGER PROTEIN XLCGF49.1-LIKE-RELATED"/>
    <property type="match status" value="1"/>
</dbReference>
<feature type="region of interest" description="Disordered" evidence="11">
    <location>
        <begin position="473"/>
        <end position="492"/>
    </location>
</feature>
<dbReference type="InterPro" id="IPR001214">
    <property type="entry name" value="SET_dom"/>
</dbReference>
<feature type="compositionally biased region" description="Basic and acidic residues" evidence="11">
    <location>
        <begin position="315"/>
        <end position="343"/>
    </location>
</feature>
<accession>A0AAV7XDC0</accession>
<gene>
    <name evidence="14" type="ORF">ONE63_010581</name>
</gene>
<evidence type="ECO:0000256" key="6">
    <source>
        <dbReference type="ARBA" id="ARBA00023015"/>
    </source>
</evidence>
<dbReference type="Proteomes" id="UP001075354">
    <property type="component" value="Chromosome 9"/>
</dbReference>
<evidence type="ECO:0000256" key="4">
    <source>
        <dbReference type="ARBA" id="ARBA00022771"/>
    </source>
</evidence>
<keyword evidence="3" id="KW-0677">Repeat</keyword>
<evidence type="ECO:0000256" key="11">
    <source>
        <dbReference type="SAM" id="MobiDB-lite"/>
    </source>
</evidence>
<comment type="caution">
    <text evidence="14">The sequence shown here is derived from an EMBL/GenBank/DDBJ whole genome shotgun (WGS) entry which is preliminary data.</text>
</comment>
<evidence type="ECO:0000256" key="5">
    <source>
        <dbReference type="ARBA" id="ARBA00022833"/>
    </source>
</evidence>
<dbReference type="PROSITE" id="PS50157">
    <property type="entry name" value="ZINC_FINGER_C2H2_2"/>
    <property type="match status" value="2"/>
</dbReference>
<comment type="subcellular location">
    <subcellularLocation>
        <location evidence="1">Nucleus</location>
    </subcellularLocation>
</comment>
<evidence type="ECO:0000256" key="2">
    <source>
        <dbReference type="ARBA" id="ARBA00022723"/>
    </source>
</evidence>
<dbReference type="GO" id="GO:0008276">
    <property type="term" value="F:protein methyltransferase activity"/>
    <property type="evidence" value="ECO:0007669"/>
    <property type="project" value="UniProtKB-ARBA"/>
</dbReference>
<dbReference type="InterPro" id="IPR003655">
    <property type="entry name" value="aKRAB"/>
</dbReference>
<name>A0AAV7XDC0_9NEOP</name>
<keyword evidence="6" id="KW-0805">Transcription regulation</keyword>
<protein>
    <submittedName>
        <fullName evidence="14">Uncharacterized protein</fullName>
    </submittedName>
</protein>
<feature type="compositionally biased region" description="Acidic residues" evidence="11">
    <location>
        <begin position="106"/>
        <end position="117"/>
    </location>
</feature>
<feature type="region of interest" description="Disordered" evidence="11">
    <location>
        <begin position="62"/>
        <end position="117"/>
    </location>
</feature>
<proteinExistence type="predicted"/>
<evidence type="ECO:0000259" key="13">
    <source>
        <dbReference type="PROSITE" id="PS50806"/>
    </source>
</evidence>
<keyword evidence="4 10" id="KW-0863">Zinc-finger</keyword>
<dbReference type="GO" id="GO:0006355">
    <property type="term" value="P:regulation of DNA-templated transcription"/>
    <property type="evidence" value="ECO:0007669"/>
    <property type="project" value="InterPro"/>
</dbReference>
<dbReference type="FunFam" id="3.30.160.60:FF:000446">
    <property type="entry name" value="Zinc finger protein"/>
    <property type="match status" value="1"/>
</dbReference>
<dbReference type="InterPro" id="IPR013087">
    <property type="entry name" value="Znf_C2H2_type"/>
</dbReference>
<keyword evidence="7" id="KW-0238">DNA-binding</keyword>
<feature type="domain" description="C2H2-type" evidence="12">
    <location>
        <begin position="440"/>
        <end position="470"/>
    </location>
</feature>
<dbReference type="Gene3D" id="2.170.270.10">
    <property type="entry name" value="SET domain"/>
    <property type="match status" value="2"/>
</dbReference>
<dbReference type="SMART" id="SM00355">
    <property type="entry name" value="ZnF_C2H2"/>
    <property type="match status" value="3"/>
</dbReference>
<evidence type="ECO:0000313" key="15">
    <source>
        <dbReference type="Proteomes" id="UP001075354"/>
    </source>
</evidence>
<dbReference type="InterPro" id="IPR046341">
    <property type="entry name" value="SET_dom_sf"/>
</dbReference>
<keyword evidence="15" id="KW-1185">Reference proteome</keyword>
<dbReference type="GO" id="GO:0008270">
    <property type="term" value="F:zinc ion binding"/>
    <property type="evidence" value="ECO:0007669"/>
    <property type="project" value="UniProtKB-KW"/>
</dbReference>
<organism evidence="14 15">
    <name type="scientific">Megalurothrips usitatus</name>
    <name type="common">bean blossom thrips</name>
    <dbReference type="NCBI Taxonomy" id="439358"/>
    <lineage>
        <taxon>Eukaryota</taxon>
        <taxon>Metazoa</taxon>
        <taxon>Ecdysozoa</taxon>
        <taxon>Arthropoda</taxon>
        <taxon>Hexapoda</taxon>
        <taxon>Insecta</taxon>
        <taxon>Pterygota</taxon>
        <taxon>Neoptera</taxon>
        <taxon>Paraneoptera</taxon>
        <taxon>Thysanoptera</taxon>
        <taxon>Terebrantia</taxon>
        <taxon>Thripoidea</taxon>
        <taxon>Thripidae</taxon>
        <taxon>Megalurothrips</taxon>
    </lineage>
</organism>
<evidence type="ECO:0000256" key="3">
    <source>
        <dbReference type="ARBA" id="ARBA00022737"/>
    </source>
</evidence>
<dbReference type="PROSITE" id="PS50806">
    <property type="entry name" value="KRAB_RELATED"/>
    <property type="match status" value="1"/>
</dbReference>
<dbReference type="SUPFAM" id="SSF57667">
    <property type="entry name" value="beta-beta-alpha zinc fingers"/>
    <property type="match status" value="1"/>
</dbReference>
<dbReference type="EMBL" id="JAPTSV010000009">
    <property type="protein sequence ID" value="KAJ1524041.1"/>
    <property type="molecule type" value="Genomic_DNA"/>
</dbReference>
<feature type="domain" description="KRAB-related" evidence="13">
    <location>
        <begin position="9"/>
        <end position="72"/>
    </location>
</feature>